<evidence type="ECO:0000256" key="5">
    <source>
        <dbReference type="SAM" id="Phobius"/>
    </source>
</evidence>
<protein>
    <submittedName>
        <fullName evidence="7">ABC transporter permease</fullName>
    </submittedName>
</protein>
<feature type="transmembrane region" description="Helical" evidence="5">
    <location>
        <begin position="354"/>
        <end position="372"/>
    </location>
</feature>
<dbReference type="AlphaFoldDB" id="A0A371ATM0"/>
<dbReference type="Proteomes" id="UP000255036">
    <property type="component" value="Unassembled WGS sequence"/>
</dbReference>
<feature type="transmembrane region" description="Helical" evidence="5">
    <location>
        <begin position="20"/>
        <end position="42"/>
    </location>
</feature>
<organism evidence="7 8">
    <name type="scientific">Anaerosacchariphilus polymeriproducens</name>
    <dbReference type="NCBI Taxonomy" id="1812858"/>
    <lineage>
        <taxon>Bacteria</taxon>
        <taxon>Bacillati</taxon>
        <taxon>Bacillota</taxon>
        <taxon>Clostridia</taxon>
        <taxon>Lachnospirales</taxon>
        <taxon>Lachnospiraceae</taxon>
        <taxon>Anaerosacchariphilus</taxon>
    </lineage>
</organism>
<feature type="transmembrane region" description="Helical" evidence="5">
    <location>
        <begin position="293"/>
        <end position="311"/>
    </location>
</feature>
<dbReference type="EMBL" id="QRCT01000045">
    <property type="protein sequence ID" value="RDU22830.1"/>
    <property type="molecule type" value="Genomic_DNA"/>
</dbReference>
<dbReference type="InterPro" id="IPR013525">
    <property type="entry name" value="ABC2_TM"/>
</dbReference>
<dbReference type="RefSeq" id="WP_115482592.1">
    <property type="nucleotide sequence ID" value="NZ_QRCT01000045.1"/>
</dbReference>
<keyword evidence="3 5" id="KW-1133">Transmembrane helix</keyword>
<gene>
    <name evidence="7" type="ORF">DWV06_12855</name>
</gene>
<evidence type="ECO:0000256" key="4">
    <source>
        <dbReference type="ARBA" id="ARBA00023136"/>
    </source>
</evidence>
<evidence type="ECO:0000313" key="7">
    <source>
        <dbReference type="EMBL" id="RDU22830.1"/>
    </source>
</evidence>
<evidence type="ECO:0000256" key="2">
    <source>
        <dbReference type="ARBA" id="ARBA00022692"/>
    </source>
</evidence>
<dbReference type="PANTHER" id="PTHR43027:SF1">
    <property type="entry name" value="DOXORUBICIN RESISTANCE ABC TRANSPORTER PERMEASE PROTEIN DRRC-RELATED"/>
    <property type="match status" value="1"/>
</dbReference>
<name>A0A371ATM0_9FIRM</name>
<dbReference type="GO" id="GO:0016020">
    <property type="term" value="C:membrane"/>
    <property type="evidence" value="ECO:0007669"/>
    <property type="project" value="UniProtKB-SubCell"/>
</dbReference>
<keyword evidence="2 5" id="KW-0812">Transmembrane</keyword>
<evidence type="ECO:0000259" key="6">
    <source>
        <dbReference type="Pfam" id="PF12698"/>
    </source>
</evidence>
<proteinExistence type="predicted"/>
<feature type="transmembrane region" description="Helical" evidence="5">
    <location>
        <begin position="260"/>
        <end position="281"/>
    </location>
</feature>
<reference evidence="7 8" key="1">
    <citation type="submission" date="2018-07" db="EMBL/GenBank/DDBJ databases">
        <title>Anaerosacharophilus polymeroproducens gen. nov. sp. nov., an anaerobic bacterium isolated from salt field.</title>
        <authorList>
            <person name="Kim W."/>
            <person name="Yang S.-H."/>
            <person name="Oh J."/>
            <person name="Lee J.-H."/>
            <person name="Kwon K.K."/>
        </authorList>
    </citation>
    <scope>NUCLEOTIDE SEQUENCE [LARGE SCALE GENOMIC DNA]</scope>
    <source>
        <strain evidence="7 8">MCWD5</strain>
    </source>
</reference>
<accession>A0A371ATM0</accession>
<dbReference type="PANTHER" id="PTHR43027">
    <property type="entry name" value="DOXORUBICIN RESISTANCE ABC TRANSPORTER PERMEASE PROTEIN DRRC-RELATED"/>
    <property type="match status" value="1"/>
</dbReference>
<dbReference type="Pfam" id="PF12698">
    <property type="entry name" value="ABC2_membrane_3"/>
    <property type="match status" value="1"/>
</dbReference>
<feature type="transmembrane region" description="Helical" evidence="5">
    <location>
        <begin position="225"/>
        <end position="248"/>
    </location>
</feature>
<dbReference type="GO" id="GO:0140359">
    <property type="term" value="F:ABC-type transporter activity"/>
    <property type="evidence" value="ECO:0007669"/>
    <property type="project" value="InterPro"/>
</dbReference>
<comment type="subcellular location">
    <subcellularLocation>
        <location evidence="1">Membrane</location>
        <topology evidence="1">Multi-pass membrane protein</topology>
    </subcellularLocation>
</comment>
<evidence type="ECO:0000313" key="8">
    <source>
        <dbReference type="Proteomes" id="UP000255036"/>
    </source>
</evidence>
<dbReference type="InterPro" id="IPR052902">
    <property type="entry name" value="ABC-2_transporter"/>
</dbReference>
<sequence length="380" mass="42948">MFFHLIKYQIKKRLNTKDELFWSLVFPILLGTFFFVSFGGFFDKYETFHAIPVAYVQGNNKSLDSKYFDNFLKELEGGKEPILEISRVSQEEADKLLKKEEIKGIIHAADSITLIVKEDGMDQSILKGILDQYLQKSSTINDIMKTAPEKLEGVINSLYEETNYLIEDSFSDGNMDAMVTYFYALIAMSCLYGCFAGHTIAIQAKANLSNLAARRVVSCTNKLQMILADFFGTLFVQFICSLISLGYLTLVLKVNFGNKMPLIICTILVGNIIGIATGLFISAVGRQSENVKMGIVIGITMTECFLSGLMIQNMRVIVEKYFPILNRINPASVLVDSFYSLNIYDTYERYTKNMIILLTMAAVLCILSYLTVRRERYASL</sequence>
<evidence type="ECO:0000256" key="3">
    <source>
        <dbReference type="ARBA" id="ARBA00022989"/>
    </source>
</evidence>
<keyword evidence="4 5" id="KW-0472">Membrane</keyword>
<comment type="caution">
    <text evidence="7">The sequence shown here is derived from an EMBL/GenBank/DDBJ whole genome shotgun (WGS) entry which is preliminary data.</text>
</comment>
<feature type="domain" description="ABC-2 type transporter transmembrane" evidence="6">
    <location>
        <begin position="20"/>
        <end position="370"/>
    </location>
</feature>
<keyword evidence="8" id="KW-1185">Reference proteome</keyword>
<feature type="transmembrane region" description="Helical" evidence="5">
    <location>
        <begin position="181"/>
        <end position="204"/>
    </location>
</feature>
<evidence type="ECO:0000256" key="1">
    <source>
        <dbReference type="ARBA" id="ARBA00004141"/>
    </source>
</evidence>
<dbReference type="OrthoDB" id="9771731at2"/>